<dbReference type="SUPFAM" id="SSF52540">
    <property type="entry name" value="P-loop containing nucleoside triphosphate hydrolases"/>
    <property type="match status" value="1"/>
</dbReference>
<feature type="domain" description="NACHT" evidence="4">
    <location>
        <begin position="509"/>
        <end position="652"/>
    </location>
</feature>
<dbReference type="Gene3D" id="3.40.50.300">
    <property type="entry name" value="P-loop containing nucleotide triphosphate hydrolases"/>
    <property type="match status" value="1"/>
</dbReference>
<keyword evidence="1" id="KW-0677">Repeat</keyword>
<evidence type="ECO:0000259" key="4">
    <source>
        <dbReference type="PROSITE" id="PS50837"/>
    </source>
</evidence>
<dbReference type="InterPro" id="IPR055497">
    <property type="entry name" value="DUF7069"/>
</dbReference>
<dbReference type="InterPro" id="IPR054471">
    <property type="entry name" value="GPIID_WHD"/>
</dbReference>
<feature type="transmembrane region" description="Helical" evidence="3">
    <location>
        <begin position="7"/>
        <end position="28"/>
    </location>
</feature>
<comment type="caution">
    <text evidence="5">The sequence shown here is derived from an EMBL/GenBank/DDBJ whole genome shotgun (WGS) entry which is preliminary data.</text>
</comment>
<feature type="compositionally biased region" description="Basic and acidic residues" evidence="2">
    <location>
        <begin position="57"/>
        <end position="77"/>
    </location>
</feature>
<evidence type="ECO:0000256" key="3">
    <source>
        <dbReference type="SAM" id="Phobius"/>
    </source>
</evidence>
<dbReference type="Gene3D" id="3.40.50.1580">
    <property type="entry name" value="Nucleoside phosphorylase domain"/>
    <property type="match status" value="1"/>
</dbReference>
<dbReference type="InterPro" id="IPR027417">
    <property type="entry name" value="P-loop_NTPase"/>
</dbReference>
<dbReference type="PROSITE" id="PS50837">
    <property type="entry name" value="NACHT"/>
    <property type="match status" value="1"/>
</dbReference>
<sequence>MEGTTPAGNTILSTLLCILLVVFTYALWQKLTPPSTHGLRDHLPNAAGTNRHGFTPRSEHDGIQMGERKTPSADGIERQGPVSSTGEDTEYPSAQKTTDERPKLALRPEEYTVGWICAITVELVAAQVFLDEIHAAPDYIDPQDNNSYVLGKLGGHNTVIAALPEGRYGTTPATGVAINLLRSFPNIRIGLMVGVGGGAPSQKHDIRLGDIVISSPGNGHHGVFQYDFGKSVQGEAFHTTGFLNAPPVLLLTAVTNLKAQYEINDDRLQKTIHTLPQSNPRLWERKYKRPEPSSDVLYRSDFRHGSDPGEDCKDSCGLDPKVLVMRQARTFNDRPFVHYGLIASGNSLMRDAELRDKLGAEKGVLCFEMEAAGLMNEFPCLVIRGICDYSDTHKNKRWQPYAAVAAAGYTKDLLLEIRPFSIQNLPKTTEVLSDIRQATREHLNIARENQDLSKEREKQKCHQVFRLTTAGKDSTYEWYKDRIEKRVEGTCYWFLRHPNFKHWQQKESGPLLVSADPGCGKSVLAKYLVDEVLPGSATICYFFFKDQDQNTVRQALCALIHQLFAQKPALIEHALGLFRQNGPDLVNNKTSLWSILQTAVQDPRAGPIVLVLDALDECIGSELAELMKMISKQLRASRGRQSKLKYLLTSRPYEQVVSEFRPLLDQFPLIHIPGEYESDIISEEVNRVIVHQLDELSKEKNLSLVIRTALEKKLQEIPHRTYLWVYLVFDALRKMTIKKTRKAFETVLSKLPRNVNEAYEEILNKTEDRDMARKALSVVLVAERPLTVSEMNIAMNIDYESTSFSSLDLESDEDFRSTLRSWCGLFVSIHHDKIYFLHQTAREFLLMESSRDDLSAMRWHLSISSEYAHRVLAELCITRPAFGVIIIIWQKKL</sequence>
<dbReference type="PANTHER" id="PTHR46082">
    <property type="entry name" value="ATP/GTP-BINDING PROTEIN-RELATED"/>
    <property type="match status" value="1"/>
</dbReference>
<dbReference type="EMBL" id="CABFNS010000545">
    <property type="protein sequence ID" value="VUC22312.1"/>
    <property type="molecule type" value="Genomic_DNA"/>
</dbReference>
<evidence type="ECO:0000313" key="5">
    <source>
        <dbReference type="EMBL" id="VUC22312.1"/>
    </source>
</evidence>
<keyword evidence="6" id="KW-1185">Reference proteome</keyword>
<gene>
    <name evidence="5" type="ORF">CLO192961_LOCUS81556</name>
</gene>
<dbReference type="InterPro" id="IPR056884">
    <property type="entry name" value="NPHP3-like_N"/>
</dbReference>
<evidence type="ECO:0000256" key="1">
    <source>
        <dbReference type="ARBA" id="ARBA00022737"/>
    </source>
</evidence>
<organism evidence="5 6">
    <name type="scientific">Bionectria ochroleuca</name>
    <name type="common">Gliocladium roseum</name>
    <dbReference type="NCBI Taxonomy" id="29856"/>
    <lineage>
        <taxon>Eukaryota</taxon>
        <taxon>Fungi</taxon>
        <taxon>Dikarya</taxon>
        <taxon>Ascomycota</taxon>
        <taxon>Pezizomycotina</taxon>
        <taxon>Sordariomycetes</taxon>
        <taxon>Hypocreomycetidae</taxon>
        <taxon>Hypocreales</taxon>
        <taxon>Bionectriaceae</taxon>
        <taxon>Clonostachys</taxon>
    </lineage>
</organism>
<name>A0ABY6TVD8_BIOOC</name>
<accession>A0ABY6TVD8</accession>
<dbReference type="Pfam" id="PF22939">
    <property type="entry name" value="WHD_GPIID"/>
    <property type="match status" value="1"/>
</dbReference>
<reference evidence="5 6" key="1">
    <citation type="submission" date="2019-06" db="EMBL/GenBank/DDBJ databases">
        <authorList>
            <person name="Broberg M."/>
        </authorList>
    </citation>
    <scope>NUCLEOTIDE SEQUENCE [LARGE SCALE GENOMIC DNA]</scope>
</reference>
<keyword evidence="3" id="KW-0472">Membrane</keyword>
<proteinExistence type="predicted"/>
<dbReference type="SUPFAM" id="SSF53167">
    <property type="entry name" value="Purine and uridine phosphorylases"/>
    <property type="match status" value="1"/>
</dbReference>
<dbReference type="PANTHER" id="PTHR46082:SF11">
    <property type="entry name" value="AAA+ ATPASE DOMAIN-CONTAINING PROTEIN-RELATED"/>
    <property type="match status" value="1"/>
</dbReference>
<dbReference type="InterPro" id="IPR007111">
    <property type="entry name" value="NACHT_NTPase"/>
</dbReference>
<protein>
    <recommendedName>
        <fullName evidence="4">NACHT domain-containing protein</fullName>
    </recommendedName>
</protein>
<dbReference type="Pfam" id="PF23239">
    <property type="entry name" value="DUF7069"/>
    <property type="match status" value="1"/>
</dbReference>
<feature type="region of interest" description="Disordered" evidence="2">
    <location>
        <begin position="36"/>
        <end position="102"/>
    </location>
</feature>
<dbReference type="Proteomes" id="UP000766486">
    <property type="component" value="Unassembled WGS sequence"/>
</dbReference>
<feature type="compositionally biased region" description="Polar residues" evidence="2">
    <location>
        <begin position="81"/>
        <end position="96"/>
    </location>
</feature>
<dbReference type="InterPro" id="IPR053137">
    <property type="entry name" value="NLR-like"/>
</dbReference>
<keyword evidence="3" id="KW-0812">Transmembrane</keyword>
<evidence type="ECO:0000313" key="6">
    <source>
        <dbReference type="Proteomes" id="UP000766486"/>
    </source>
</evidence>
<keyword evidence="3" id="KW-1133">Transmembrane helix</keyword>
<evidence type="ECO:0000256" key="2">
    <source>
        <dbReference type="SAM" id="MobiDB-lite"/>
    </source>
</evidence>
<dbReference type="InterPro" id="IPR035994">
    <property type="entry name" value="Nucleoside_phosphorylase_sf"/>
</dbReference>
<dbReference type="Pfam" id="PF24883">
    <property type="entry name" value="NPHP3_N"/>
    <property type="match status" value="1"/>
</dbReference>